<feature type="region of interest" description="Disordered" evidence="10">
    <location>
        <begin position="131"/>
        <end position="193"/>
    </location>
</feature>
<evidence type="ECO:0000256" key="3">
    <source>
        <dbReference type="ARBA" id="ARBA00011000"/>
    </source>
</evidence>
<evidence type="ECO:0000256" key="6">
    <source>
        <dbReference type="ARBA" id="ARBA00022530"/>
    </source>
</evidence>
<evidence type="ECO:0000256" key="2">
    <source>
        <dbReference type="ARBA" id="ARBA00004498"/>
    </source>
</evidence>
<evidence type="ECO:0000256" key="10">
    <source>
        <dbReference type="SAM" id="MobiDB-lite"/>
    </source>
</evidence>
<comment type="function">
    <text evidence="1">May be involved in the negative control of osteogenic differentiation of osteochondrogenic precursor cells in peripheral zones of fetal cartilage and at the cartilage-bone interface.</text>
</comment>
<keyword evidence="7" id="KW-0765">Sulfation</keyword>
<dbReference type="PANTHER" id="PTHR28647:SF2">
    <property type="entry name" value="UNIQUE CARTILAGE MATRIX-ASSOCIATED PROTEIN"/>
    <property type="match status" value="1"/>
</dbReference>
<dbReference type="GO" id="GO:0031012">
    <property type="term" value="C:extracellular matrix"/>
    <property type="evidence" value="ECO:0007669"/>
    <property type="project" value="TreeGrafter"/>
</dbReference>
<comment type="similarity">
    <text evidence="3">Belongs to the UCMA family.</text>
</comment>
<sequence length="193" mass="21567">MVSHPQLPISCLSIPIPAAPPLAGLPELTSQSQLVGVLPHVAAPFTFVLQSIRSTDPALTMSWTRPALLALLAVLVALTLSNGAQLSSSAVSDDKTDYKAAGPQGAMKRIFMPETDAFNFFRRRSRRAVKSQDELNAEQRQRLAADERMKEYHENQRSKYENYAEEEGDEQDERSREGGEQYREFHYDGIDQS</sequence>
<evidence type="ECO:0000256" key="1">
    <source>
        <dbReference type="ARBA" id="ARBA00002111"/>
    </source>
</evidence>
<gene>
    <name evidence="11" type="ORF">AALO_G00152780</name>
</gene>
<dbReference type="AlphaFoldDB" id="A0AAV6GET4"/>
<dbReference type="InterPro" id="IPR031386">
    <property type="entry name" value="UCMA"/>
</dbReference>
<name>A0AAV6GET4_9TELE</name>
<keyword evidence="9" id="KW-0175">Coiled coil</keyword>
<accession>A0AAV6GET4</accession>
<keyword evidence="12" id="KW-1185">Reference proteome</keyword>
<feature type="compositionally biased region" description="Basic and acidic residues" evidence="10">
    <location>
        <begin position="173"/>
        <end position="193"/>
    </location>
</feature>
<organism evidence="11 12">
    <name type="scientific">Alosa alosa</name>
    <name type="common">allis shad</name>
    <dbReference type="NCBI Taxonomy" id="278164"/>
    <lineage>
        <taxon>Eukaryota</taxon>
        <taxon>Metazoa</taxon>
        <taxon>Chordata</taxon>
        <taxon>Craniata</taxon>
        <taxon>Vertebrata</taxon>
        <taxon>Euteleostomi</taxon>
        <taxon>Actinopterygii</taxon>
        <taxon>Neopterygii</taxon>
        <taxon>Teleostei</taxon>
        <taxon>Clupei</taxon>
        <taxon>Clupeiformes</taxon>
        <taxon>Clupeoidei</taxon>
        <taxon>Clupeidae</taxon>
        <taxon>Alosa</taxon>
    </lineage>
</organism>
<feature type="compositionally biased region" description="Basic and acidic residues" evidence="10">
    <location>
        <begin position="131"/>
        <end position="162"/>
    </location>
</feature>
<dbReference type="Proteomes" id="UP000823561">
    <property type="component" value="Chromosome 11"/>
</dbReference>
<evidence type="ECO:0000256" key="7">
    <source>
        <dbReference type="ARBA" id="ARBA00022641"/>
    </source>
</evidence>
<protein>
    <recommendedName>
        <fullName evidence="4">Unique cartilage matrix-associated protein</fullName>
    </recommendedName>
</protein>
<dbReference type="PANTHER" id="PTHR28647">
    <property type="entry name" value="UNIQUE CARTILAGE MATRIX-ASSOCIATED PROTEIN"/>
    <property type="match status" value="1"/>
</dbReference>
<evidence type="ECO:0000313" key="12">
    <source>
        <dbReference type="Proteomes" id="UP000823561"/>
    </source>
</evidence>
<evidence type="ECO:0000256" key="8">
    <source>
        <dbReference type="ARBA" id="ARBA00022729"/>
    </source>
</evidence>
<comment type="caution">
    <text evidence="11">The sequence shown here is derived from an EMBL/GenBank/DDBJ whole genome shotgun (WGS) entry which is preliminary data.</text>
</comment>
<evidence type="ECO:0000256" key="9">
    <source>
        <dbReference type="ARBA" id="ARBA00023054"/>
    </source>
</evidence>
<evidence type="ECO:0000313" key="11">
    <source>
        <dbReference type="EMBL" id="KAG5273568.1"/>
    </source>
</evidence>
<dbReference type="GO" id="GO:0048706">
    <property type="term" value="P:embryonic skeletal system development"/>
    <property type="evidence" value="ECO:0007669"/>
    <property type="project" value="TreeGrafter"/>
</dbReference>
<dbReference type="Pfam" id="PF17085">
    <property type="entry name" value="UCMA"/>
    <property type="match status" value="1"/>
</dbReference>
<proteinExistence type="inferred from homology"/>
<keyword evidence="8" id="KW-0732">Signal</keyword>
<comment type="subcellular location">
    <subcellularLocation>
        <location evidence="2">Secreted</location>
        <location evidence="2">Extracellular space</location>
        <location evidence="2">Extracellular matrix</location>
    </subcellularLocation>
</comment>
<reference evidence="11" key="1">
    <citation type="submission" date="2020-10" db="EMBL/GenBank/DDBJ databases">
        <title>Chromosome-scale genome assembly of the Allis shad, Alosa alosa.</title>
        <authorList>
            <person name="Margot Z."/>
            <person name="Christophe K."/>
            <person name="Cabau C."/>
            <person name="Louis A."/>
            <person name="Berthelot C."/>
            <person name="Parey E."/>
            <person name="Roest Crollius H."/>
            <person name="Montfort J."/>
            <person name="Robinson-Rechavi M."/>
            <person name="Bucao C."/>
            <person name="Bouchez O."/>
            <person name="Gislard M."/>
            <person name="Lluch J."/>
            <person name="Milhes M."/>
            <person name="Lampietro C."/>
            <person name="Lopez Roques C."/>
            <person name="Donnadieu C."/>
            <person name="Braasch I."/>
            <person name="Desvignes T."/>
            <person name="Postlethwait J."/>
            <person name="Bobe J."/>
            <person name="Guiguen Y."/>
        </authorList>
    </citation>
    <scope>NUCLEOTIDE SEQUENCE</scope>
    <source>
        <strain evidence="11">M-15738</strain>
        <tissue evidence="11">Blood</tissue>
    </source>
</reference>
<feature type="compositionally biased region" description="Acidic residues" evidence="10">
    <location>
        <begin position="163"/>
        <end position="172"/>
    </location>
</feature>
<dbReference type="EMBL" id="JADWDJ010000011">
    <property type="protein sequence ID" value="KAG5273568.1"/>
    <property type="molecule type" value="Genomic_DNA"/>
</dbReference>
<keyword evidence="6" id="KW-0272">Extracellular matrix</keyword>
<keyword evidence="5" id="KW-0964">Secreted</keyword>
<evidence type="ECO:0000256" key="5">
    <source>
        <dbReference type="ARBA" id="ARBA00022525"/>
    </source>
</evidence>
<dbReference type="GO" id="GO:0045667">
    <property type="term" value="P:regulation of osteoblast differentiation"/>
    <property type="evidence" value="ECO:0007669"/>
    <property type="project" value="InterPro"/>
</dbReference>
<evidence type="ECO:0000256" key="4">
    <source>
        <dbReference type="ARBA" id="ARBA00013765"/>
    </source>
</evidence>